<dbReference type="EMBL" id="OR769223">
    <property type="protein sequence ID" value="WQJ53444.1"/>
    <property type="molecule type" value="Genomic_DNA"/>
</dbReference>
<evidence type="ECO:0000313" key="2">
    <source>
        <dbReference type="Proteomes" id="UP001358193"/>
    </source>
</evidence>
<evidence type="ECO:0000313" key="1">
    <source>
        <dbReference type="EMBL" id="WQJ53444.1"/>
    </source>
</evidence>
<sequence>MYKDIPDFTKIMPDDWMDETKYPNKVLESSVPESYNLENKKEYYFNLIIETWTYDDPNNADARKYIFLKRCPKCGSYHITSKNYDNLDPMNLAGSIGINHKCENCGFWCNDIFVQS</sequence>
<reference evidence="1 2" key="1">
    <citation type="submission" date="2023-11" db="EMBL/GenBank/DDBJ databases">
        <authorList>
            <person name="Cook R."/>
            <person name="Crisci M."/>
            <person name="Pye H."/>
            <person name="Adriaenssens E."/>
            <person name="Santini J."/>
        </authorList>
    </citation>
    <scope>NUCLEOTIDE SEQUENCE [LARGE SCALE GENOMIC DNA]</scope>
    <source>
        <strain evidence="1">Lak_Megaphage_Sonny</strain>
    </source>
</reference>
<dbReference type="Proteomes" id="UP001358193">
    <property type="component" value="Segment"/>
</dbReference>
<proteinExistence type="predicted"/>
<keyword evidence="2" id="KW-1185">Reference proteome</keyword>
<name>A0ABZ0Z322_9CAUD</name>
<accession>A0ABZ0Z322</accession>
<protein>
    <submittedName>
        <fullName evidence="1">Uncharacterized protein</fullName>
    </submittedName>
</protein>
<organism evidence="1 2">
    <name type="scientific">phage Lak_Megaphage_Sonny</name>
    <dbReference type="NCBI Taxonomy" id="3109229"/>
    <lineage>
        <taxon>Viruses</taxon>
        <taxon>Duplodnaviria</taxon>
        <taxon>Heunggongvirae</taxon>
        <taxon>Uroviricota</taxon>
        <taxon>Caudoviricetes</taxon>
        <taxon>Caudoviricetes code 15 clade</taxon>
    </lineage>
</organism>